<dbReference type="PaxDb" id="55529-EKX49772"/>
<dbReference type="GeneID" id="17306475"/>
<dbReference type="Pfam" id="PF11028">
    <property type="entry name" value="TMEM260-like"/>
    <property type="match status" value="1"/>
</dbReference>
<dbReference type="InterPro" id="IPR052724">
    <property type="entry name" value="GT117_domain-containing"/>
</dbReference>
<sequence length="733" mass="83112">MPGSKQEKKVTPAKLQPPKQRETKKPLSIEWTETEKQELDFGRFVGLAFSGFVLAVYLRTMHPTVAGGDSGELMGAACELGVAHPPGYPLFTMLSWLGIQLIPVGSPGYRMNCVSVIFGVLASFFHFKTVLRWHLGLYHPRGPDNPWIGSAWIAMLSSGLMSFCPLIWQYSTHTEVFAMNNMFIAILLYLTVRYVQESQVKFARLGALFIGLGLTNQHTLVLYAFPLVLWMLYIGRHELLSFKEMSILVLLGLLGLSPYLYLFWAATHAPLGSWGDTSTLSGWPAVGFWTHFLRKEYGTFALYSGKESPSGLKQLLLAMRLYSLSIFRSDSLFLGFAAPFGLFSSVYQNGFKTFGAVIASMMIFYMVVFHYLANLPLDKPLFFGVHVRFWMQPHIVVFAFLGIGADKIFSHLGSFRRPVVILFTLAAVTAQLGVNWEKMDQSDNWFTHDFGKAMLDHRPEHAVLLTQGDVVTNSRCQKYRLDVAHLDMPMMTYEWFKTMHGPHFPHPPWAPPMKFPGVQFAVGGTPLKEHRKCCPYSMKQFLDANFPSKRPFYLVGGWYGTELSNGQQPPGIPGYYTEPVGTAMRIIAGRKRLKSKEYKEEYTILVNYISYSQALWVNRMERAVAKGKEPDPSPWIKEQKELAKVIKNLEKLIALAEKEGIVEEDLYRNTGIAYGRLKCEEPNLYPKVDCLGQGQTKMRAMMKKFLEVTKKPKHETQNEKLVVDNPTKFINLG</sequence>
<feature type="compositionally biased region" description="Basic and acidic residues" evidence="1">
    <location>
        <begin position="1"/>
        <end position="10"/>
    </location>
</feature>
<dbReference type="HOGENOM" id="CLU_019631_1_0_1"/>
<dbReference type="KEGG" id="gtt:GUITHDRAFT_104737"/>
<proteinExistence type="predicted"/>
<dbReference type="OMA" id="HSVNLMC"/>
<evidence type="ECO:0000313" key="5">
    <source>
        <dbReference type="Proteomes" id="UP000011087"/>
    </source>
</evidence>
<keyword evidence="2" id="KW-0472">Membrane</keyword>
<dbReference type="PANTHER" id="PTHR16214:SF3">
    <property type="entry name" value="TRANSMEMBRANE PROTEIN 260"/>
    <property type="match status" value="1"/>
</dbReference>
<reference evidence="5" key="2">
    <citation type="submission" date="2012-11" db="EMBL/GenBank/DDBJ databases">
        <authorList>
            <person name="Kuo A."/>
            <person name="Curtis B.A."/>
            <person name="Tanifuji G."/>
            <person name="Burki F."/>
            <person name="Gruber A."/>
            <person name="Irimia M."/>
            <person name="Maruyama S."/>
            <person name="Arias M.C."/>
            <person name="Ball S.G."/>
            <person name="Gile G.H."/>
            <person name="Hirakawa Y."/>
            <person name="Hopkins J.F."/>
            <person name="Rensing S.A."/>
            <person name="Schmutz J."/>
            <person name="Symeonidi A."/>
            <person name="Elias M."/>
            <person name="Eveleigh R.J."/>
            <person name="Herman E.K."/>
            <person name="Klute M.J."/>
            <person name="Nakayama T."/>
            <person name="Obornik M."/>
            <person name="Reyes-Prieto A."/>
            <person name="Armbrust E.V."/>
            <person name="Aves S.J."/>
            <person name="Beiko R.G."/>
            <person name="Coutinho P."/>
            <person name="Dacks J.B."/>
            <person name="Durnford D.G."/>
            <person name="Fast N.M."/>
            <person name="Green B.R."/>
            <person name="Grisdale C."/>
            <person name="Hempe F."/>
            <person name="Henrissat B."/>
            <person name="Hoppner M.P."/>
            <person name="Ishida K.-I."/>
            <person name="Kim E."/>
            <person name="Koreny L."/>
            <person name="Kroth P.G."/>
            <person name="Liu Y."/>
            <person name="Malik S.-B."/>
            <person name="Maier U.G."/>
            <person name="McRose D."/>
            <person name="Mock T."/>
            <person name="Neilson J.A."/>
            <person name="Onodera N.T."/>
            <person name="Poole A.M."/>
            <person name="Pritham E.J."/>
            <person name="Richards T.A."/>
            <person name="Rocap G."/>
            <person name="Roy S.W."/>
            <person name="Sarai C."/>
            <person name="Schaack S."/>
            <person name="Shirato S."/>
            <person name="Slamovits C.H."/>
            <person name="Spencer D.F."/>
            <person name="Suzuki S."/>
            <person name="Worden A.Z."/>
            <person name="Zauner S."/>
            <person name="Barry K."/>
            <person name="Bell C."/>
            <person name="Bharti A.K."/>
            <person name="Crow J.A."/>
            <person name="Grimwood J."/>
            <person name="Kramer R."/>
            <person name="Lindquist E."/>
            <person name="Lucas S."/>
            <person name="Salamov A."/>
            <person name="McFadden G.I."/>
            <person name="Lane C.E."/>
            <person name="Keeling P.J."/>
            <person name="Gray M.W."/>
            <person name="Grigoriev I.V."/>
            <person name="Archibald J.M."/>
        </authorList>
    </citation>
    <scope>NUCLEOTIDE SEQUENCE</scope>
    <source>
        <strain evidence="5">CCMP2712</strain>
    </source>
</reference>
<evidence type="ECO:0000313" key="4">
    <source>
        <dbReference type="EnsemblProtists" id="EKX49772"/>
    </source>
</evidence>
<dbReference type="InterPro" id="IPR021280">
    <property type="entry name" value="TMEM260-like"/>
</dbReference>
<accession>L1JMX6</accession>
<name>L1JMX6_GUITC</name>
<feature type="transmembrane region" description="Helical" evidence="2">
    <location>
        <begin position="385"/>
        <end position="403"/>
    </location>
</feature>
<feature type="transmembrane region" description="Helical" evidence="2">
    <location>
        <begin position="245"/>
        <end position="264"/>
    </location>
</feature>
<feature type="transmembrane region" description="Helical" evidence="2">
    <location>
        <begin position="109"/>
        <end position="127"/>
    </location>
</feature>
<dbReference type="OrthoDB" id="197432at2759"/>
<keyword evidence="2" id="KW-1133">Transmembrane helix</keyword>
<evidence type="ECO:0000313" key="3">
    <source>
        <dbReference type="EMBL" id="EKX49772.1"/>
    </source>
</evidence>
<keyword evidence="5" id="KW-1185">Reference proteome</keyword>
<gene>
    <name evidence="3" type="ORF">GUITHDRAFT_104737</name>
</gene>
<feature type="transmembrane region" description="Helical" evidence="2">
    <location>
        <begin position="207"/>
        <end position="233"/>
    </location>
</feature>
<evidence type="ECO:0008006" key="6">
    <source>
        <dbReference type="Google" id="ProtNLM"/>
    </source>
</evidence>
<dbReference type="EnsemblProtists" id="EKX49772">
    <property type="protein sequence ID" value="EKX49772"/>
    <property type="gene ID" value="GUITHDRAFT_104737"/>
</dbReference>
<keyword evidence="2" id="KW-0812">Transmembrane</keyword>
<dbReference type="PANTHER" id="PTHR16214">
    <property type="entry name" value="TRANSMEMBRANE PROTEIN 260"/>
    <property type="match status" value="1"/>
</dbReference>
<feature type="transmembrane region" description="Helical" evidence="2">
    <location>
        <begin position="321"/>
        <end position="342"/>
    </location>
</feature>
<feature type="transmembrane region" description="Helical" evidence="2">
    <location>
        <begin position="147"/>
        <end position="168"/>
    </location>
</feature>
<evidence type="ECO:0000256" key="2">
    <source>
        <dbReference type="SAM" id="Phobius"/>
    </source>
</evidence>
<feature type="transmembrane region" description="Helical" evidence="2">
    <location>
        <begin position="415"/>
        <end position="434"/>
    </location>
</feature>
<reference evidence="4" key="3">
    <citation type="submission" date="2015-06" db="UniProtKB">
        <authorList>
            <consortium name="EnsemblProtists"/>
        </authorList>
    </citation>
    <scope>IDENTIFICATION</scope>
</reference>
<dbReference type="Proteomes" id="UP000011087">
    <property type="component" value="Unassembled WGS sequence"/>
</dbReference>
<dbReference type="AlphaFoldDB" id="L1JMX6"/>
<dbReference type="eggNOG" id="ENOG502QSIA">
    <property type="taxonomic scope" value="Eukaryota"/>
</dbReference>
<organism evidence="3">
    <name type="scientific">Guillardia theta (strain CCMP2712)</name>
    <name type="common">Cryptophyte</name>
    <dbReference type="NCBI Taxonomy" id="905079"/>
    <lineage>
        <taxon>Eukaryota</taxon>
        <taxon>Cryptophyceae</taxon>
        <taxon>Pyrenomonadales</taxon>
        <taxon>Geminigeraceae</taxon>
        <taxon>Guillardia</taxon>
    </lineage>
</organism>
<feature type="transmembrane region" description="Helical" evidence="2">
    <location>
        <begin position="177"/>
        <end position="195"/>
    </location>
</feature>
<dbReference type="EMBL" id="JH992981">
    <property type="protein sequence ID" value="EKX49772.1"/>
    <property type="molecule type" value="Genomic_DNA"/>
</dbReference>
<dbReference type="RefSeq" id="XP_005836752.1">
    <property type="nucleotide sequence ID" value="XM_005836695.1"/>
</dbReference>
<protein>
    <recommendedName>
        <fullName evidence="6">DUF2723 domain-containing protein</fullName>
    </recommendedName>
</protein>
<feature type="transmembrane region" description="Helical" evidence="2">
    <location>
        <begin position="354"/>
        <end position="373"/>
    </location>
</feature>
<feature type="region of interest" description="Disordered" evidence="1">
    <location>
        <begin position="1"/>
        <end position="26"/>
    </location>
</feature>
<feature type="transmembrane region" description="Helical" evidence="2">
    <location>
        <begin position="41"/>
        <end position="58"/>
    </location>
</feature>
<evidence type="ECO:0000256" key="1">
    <source>
        <dbReference type="SAM" id="MobiDB-lite"/>
    </source>
</evidence>
<reference evidence="3 5" key="1">
    <citation type="journal article" date="2012" name="Nature">
        <title>Algal genomes reveal evolutionary mosaicism and the fate of nucleomorphs.</title>
        <authorList>
            <consortium name="DOE Joint Genome Institute"/>
            <person name="Curtis B.A."/>
            <person name="Tanifuji G."/>
            <person name="Burki F."/>
            <person name="Gruber A."/>
            <person name="Irimia M."/>
            <person name="Maruyama S."/>
            <person name="Arias M.C."/>
            <person name="Ball S.G."/>
            <person name="Gile G.H."/>
            <person name="Hirakawa Y."/>
            <person name="Hopkins J.F."/>
            <person name="Kuo A."/>
            <person name="Rensing S.A."/>
            <person name="Schmutz J."/>
            <person name="Symeonidi A."/>
            <person name="Elias M."/>
            <person name="Eveleigh R.J."/>
            <person name="Herman E.K."/>
            <person name="Klute M.J."/>
            <person name="Nakayama T."/>
            <person name="Obornik M."/>
            <person name="Reyes-Prieto A."/>
            <person name="Armbrust E.V."/>
            <person name="Aves S.J."/>
            <person name="Beiko R.G."/>
            <person name="Coutinho P."/>
            <person name="Dacks J.B."/>
            <person name="Durnford D.G."/>
            <person name="Fast N.M."/>
            <person name="Green B.R."/>
            <person name="Grisdale C.J."/>
            <person name="Hempel F."/>
            <person name="Henrissat B."/>
            <person name="Hoppner M.P."/>
            <person name="Ishida K."/>
            <person name="Kim E."/>
            <person name="Koreny L."/>
            <person name="Kroth P.G."/>
            <person name="Liu Y."/>
            <person name="Malik S.B."/>
            <person name="Maier U.G."/>
            <person name="McRose D."/>
            <person name="Mock T."/>
            <person name="Neilson J.A."/>
            <person name="Onodera N.T."/>
            <person name="Poole A.M."/>
            <person name="Pritham E.J."/>
            <person name="Richards T.A."/>
            <person name="Rocap G."/>
            <person name="Roy S.W."/>
            <person name="Sarai C."/>
            <person name="Schaack S."/>
            <person name="Shirato S."/>
            <person name="Slamovits C.H."/>
            <person name="Spencer D.F."/>
            <person name="Suzuki S."/>
            <person name="Worden A.Z."/>
            <person name="Zauner S."/>
            <person name="Barry K."/>
            <person name="Bell C."/>
            <person name="Bharti A.K."/>
            <person name="Crow J.A."/>
            <person name="Grimwood J."/>
            <person name="Kramer R."/>
            <person name="Lindquist E."/>
            <person name="Lucas S."/>
            <person name="Salamov A."/>
            <person name="McFadden G.I."/>
            <person name="Lane C.E."/>
            <person name="Keeling P.J."/>
            <person name="Gray M.W."/>
            <person name="Grigoriev I.V."/>
            <person name="Archibald J.M."/>
        </authorList>
    </citation>
    <scope>NUCLEOTIDE SEQUENCE</scope>
    <source>
        <strain evidence="3 5">CCMP2712</strain>
    </source>
</reference>